<keyword evidence="1" id="KW-0472">Membrane</keyword>
<organism evidence="2 3">
    <name type="scientific">Hyalangium rubrum</name>
    <dbReference type="NCBI Taxonomy" id="3103134"/>
    <lineage>
        <taxon>Bacteria</taxon>
        <taxon>Pseudomonadati</taxon>
        <taxon>Myxococcota</taxon>
        <taxon>Myxococcia</taxon>
        <taxon>Myxococcales</taxon>
        <taxon>Cystobacterineae</taxon>
        <taxon>Archangiaceae</taxon>
        <taxon>Hyalangium</taxon>
    </lineage>
</organism>
<protein>
    <submittedName>
        <fullName evidence="2">DUF6691 family protein</fullName>
    </submittedName>
</protein>
<proteinExistence type="predicted"/>
<feature type="transmembrane region" description="Helical" evidence="1">
    <location>
        <begin position="42"/>
        <end position="61"/>
    </location>
</feature>
<keyword evidence="3" id="KW-1185">Reference proteome</keyword>
<name>A0ABU5H8I2_9BACT</name>
<dbReference type="InterPro" id="IPR046513">
    <property type="entry name" value="DUF6691"/>
</dbReference>
<reference evidence="2 3" key="1">
    <citation type="submission" date="2023-12" db="EMBL/GenBank/DDBJ databases">
        <title>the genome sequence of Hyalangium sp. s54d21.</title>
        <authorList>
            <person name="Zhang X."/>
        </authorList>
    </citation>
    <scope>NUCLEOTIDE SEQUENCE [LARGE SCALE GENOMIC DNA]</scope>
    <source>
        <strain evidence="3">s54d21</strain>
    </source>
</reference>
<comment type="caution">
    <text evidence="2">The sequence shown here is derived from an EMBL/GenBank/DDBJ whole genome shotgun (WGS) entry which is preliminary data.</text>
</comment>
<keyword evidence="1" id="KW-1133">Transmembrane helix</keyword>
<evidence type="ECO:0000313" key="2">
    <source>
        <dbReference type="EMBL" id="MDY7229077.1"/>
    </source>
</evidence>
<gene>
    <name evidence="2" type="ORF">SYV04_21875</name>
</gene>
<evidence type="ECO:0000313" key="3">
    <source>
        <dbReference type="Proteomes" id="UP001291309"/>
    </source>
</evidence>
<dbReference type="Proteomes" id="UP001291309">
    <property type="component" value="Unassembled WGS sequence"/>
</dbReference>
<feature type="transmembrane region" description="Helical" evidence="1">
    <location>
        <begin position="81"/>
        <end position="98"/>
    </location>
</feature>
<dbReference type="Pfam" id="PF20398">
    <property type="entry name" value="DUF6691"/>
    <property type="match status" value="1"/>
</dbReference>
<keyword evidence="1" id="KW-0812">Transmembrane</keyword>
<feature type="transmembrane region" description="Helical" evidence="1">
    <location>
        <begin position="110"/>
        <end position="131"/>
    </location>
</feature>
<evidence type="ECO:0000256" key="1">
    <source>
        <dbReference type="SAM" id="Phobius"/>
    </source>
</evidence>
<sequence length="158" mass="16538">MSTWVTAAVAGLLFSLGLGMGGMTDPARVQGFLDFTGAWDPTLAFVMGGALAVHAPFSWLIRRRSAPVLAPAFPELSKTRVDGRLLLGASLFGMGWGLSGYCPGPALTSLVTGGGMVALFVLSMLGGMWLFDSLSNSSGRAKKRQTTERVGEPTREAA</sequence>
<dbReference type="RefSeq" id="WP_321547798.1">
    <property type="nucleotide sequence ID" value="NZ_JAXIVS010000007.1"/>
</dbReference>
<accession>A0ABU5H8I2</accession>
<dbReference type="EMBL" id="JAXIVS010000007">
    <property type="protein sequence ID" value="MDY7229077.1"/>
    <property type="molecule type" value="Genomic_DNA"/>
</dbReference>